<keyword evidence="8" id="KW-0675">Receptor</keyword>
<dbReference type="RefSeq" id="XP_019628897.1">
    <property type="nucleotide sequence ID" value="XM_019773338.1"/>
</dbReference>
<evidence type="ECO:0000313" key="12">
    <source>
        <dbReference type="Proteomes" id="UP000515135"/>
    </source>
</evidence>
<keyword evidence="7 10" id="KW-0472">Membrane</keyword>
<keyword evidence="12" id="KW-1185">Reference proteome</keyword>
<dbReference type="Gene3D" id="1.20.1070.10">
    <property type="entry name" value="Rhodopsin 7-helix transmembrane proteins"/>
    <property type="match status" value="1"/>
</dbReference>
<name>A0A6P4ZCR7_BRABE</name>
<protein>
    <submittedName>
        <fullName evidence="13">Neuropeptides B/W receptor type 2-like</fullName>
    </submittedName>
</protein>
<gene>
    <name evidence="13" type="primary">LOC109473476</name>
</gene>
<evidence type="ECO:0000313" key="13">
    <source>
        <dbReference type="RefSeq" id="XP_019628897.1"/>
    </source>
</evidence>
<evidence type="ECO:0000259" key="11">
    <source>
        <dbReference type="PROSITE" id="PS50262"/>
    </source>
</evidence>
<dbReference type="GeneID" id="109473476"/>
<dbReference type="Proteomes" id="UP000515135">
    <property type="component" value="Unplaced"/>
</dbReference>
<evidence type="ECO:0000256" key="3">
    <source>
        <dbReference type="ARBA" id="ARBA00022475"/>
    </source>
</evidence>
<dbReference type="CDD" id="cd00637">
    <property type="entry name" value="7tm_classA_rhodopsin-like"/>
    <property type="match status" value="1"/>
</dbReference>
<dbReference type="InterPro" id="IPR000276">
    <property type="entry name" value="GPCR_Rhodpsn"/>
</dbReference>
<keyword evidence="5 10" id="KW-1133">Transmembrane helix</keyword>
<feature type="transmembrane region" description="Helical" evidence="10">
    <location>
        <begin position="227"/>
        <end position="252"/>
    </location>
</feature>
<accession>A0A6P4ZCR7</accession>
<evidence type="ECO:0000256" key="4">
    <source>
        <dbReference type="ARBA" id="ARBA00022692"/>
    </source>
</evidence>
<dbReference type="PROSITE" id="PS50262">
    <property type="entry name" value="G_PROTEIN_RECEP_F1_2"/>
    <property type="match status" value="1"/>
</dbReference>
<organism evidence="12 13">
    <name type="scientific">Branchiostoma belcheri</name>
    <name type="common">Amphioxus</name>
    <dbReference type="NCBI Taxonomy" id="7741"/>
    <lineage>
        <taxon>Eukaryota</taxon>
        <taxon>Metazoa</taxon>
        <taxon>Chordata</taxon>
        <taxon>Cephalochordata</taxon>
        <taxon>Leptocardii</taxon>
        <taxon>Amphioxiformes</taxon>
        <taxon>Branchiostomatidae</taxon>
        <taxon>Branchiostoma</taxon>
    </lineage>
</organism>
<dbReference type="GO" id="GO:0004983">
    <property type="term" value="F:neuropeptide Y receptor activity"/>
    <property type="evidence" value="ECO:0007669"/>
    <property type="project" value="InterPro"/>
</dbReference>
<proteinExistence type="inferred from homology"/>
<dbReference type="PRINTS" id="PR00237">
    <property type="entry name" value="GPCRRHODOPSN"/>
</dbReference>
<dbReference type="PRINTS" id="PR01012">
    <property type="entry name" value="NRPEPTIDEYR"/>
</dbReference>
<dbReference type="SUPFAM" id="SSF81321">
    <property type="entry name" value="Family A G protein-coupled receptor-like"/>
    <property type="match status" value="1"/>
</dbReference>
<evidence type="ECO:0000256" key="9">
    <source>
        <dbReference type="ARBA" id="ARBA00023224"/>
    </source>
</evidence>
<dbReference type="OrthoDB" id="5969463at2759"/>
<keyword evidence="3" id="KW-1003">Cell membrane</keyword>
<evidence type="ECO:0000256" key="6">
    <source>
        <dbReference type="ARBA" id="ARBA00023040"/>
    </source>
</evidence>
<feature type="transmembrane region" description="Helical" evidence="10">
    <location>
        <begin position="348"/>
        <end position="367"/>
    </location>
</feature>
<dbReference type="PANTHER" id="PTHR24238">
    <property type="entry name" value="G-PROTEIN COUPLED RECEPTOR"/>
    <property type="match status" value="1"/>
</dbReference>
<sequence length="418" mass="48021">MTDWDWESERVFLPFYPSFQNDRFQNISEYNFTYGFRPWLTPGLYLNSSITSSDLNNTHAPVHVPIAIILSILCACGTLGNLLVTVVMIRKKQKKSPSYFILNLAIMDGVASAILIPLEVKASLTMFNLFANVETCRLFKWFECAAMLTSTFITVAIAVDRYLAICRPFKYASSKILAVNRARIAAASSVALGMVLPLPILPCYDFFHVSDKINFCELKYDGVCKYFVAWYQPVIVLLCVVIVIVLYTIVYLDIRRTRRRLSTKVGAAVVSNSRRPSSIQNFQAENLTKKRPSLSPLGAGNNYRTVKLFVLVTFVFFFTWLPYCILNLNLGYLFFTTTTQLSITLFEIVSKLYLLNFILNPFIYAFVNKSFRKDCKQLFTCRCRRQREQGTDRRREIYTIDRLNCCDSRSKQNEVEAV</sequence>
<feature type="transmembrane region" description="Helical" evidence="10">
    <location>
        <begin position="138"/>
        <end position="163"/>
    </location>
</feature>
<feature type="domain" description="G-protein coupled receptors family 1 profile" evidence="11">
    <location>
        <begin position="80"/>
        <end position="364"/>
    </location>
</feature>
<evidence type="ECO:0000256" key="8">
    <source>
        <dbReference type="ARBA" id="ARBA00023170"/>
    </source>
</evidence>
<dbReference type="KEGG" id="bbel:109473476"/>
<feature type="transmembrane region" description="Helical" evidence="10">
    <location>
        <begin position="62"/>
        <end position="87"/>
    </location>
</feature>
<reference evidence="13" key="1">
    <citation type="submission" date="2025-08" db="UniProtKB">
        <authorList>
            <consortium name="RefSeq"/>
        </authorList>
    </citation>
    <scope>IDENTIFICATION</scope>
    <source>
        <tissue evidence="13">Gonad</tissue>
    </source>
</reference>
<dbReference type="AlphaFoldDB" id="A0A6P4ZCR7"/>
<keyword evidence="9" id="KW-0807">Transducer</keyword>
<evidence type="ECO:0000256" key="1">
    <source>
        <dbReference type="ARBA" id="ARBA00004651"/>
    </source>
</evidence>
<feature type="transmembrane region" description="Helical" evidence="10">
    <location>
        <begin position="184"/>
        <end position="207"/>
    </location>
</feature>
<dbReference type="InterPro" id="IPR017452">
    <property type="entry name" value="GPCR_Rhodpsn_7TM"/>
</dbReference>
<evidence type="ECO:0000256" key="7">
    <source>
        <dbReference type="ARBA" id="ARBA00023136"/>
    </source>
</evidence>
<feature type="transmembrane region" description="Helical" evidence="10">
    <location>
        <begin position="99"/>
        <end position="118"/>
    </location>
</feature>
<dbReference type="GO" id="GO:0005886">
    <property type="term" value="C:plasma membrane"/>
    <property type="evidence" value="ECO:0007669"/>
    <property type="project" value="UniProtKB-SubCell"/>
</dbReference>
<comment type="subcellular location">
    <subcellularLocation>
        <location evidence="1">Cell membrane</location>
        <topology evidence="1">Multi-pass membrane protein</topology>
    </subcellularLocation>
</comment>
<feature type="transmembrane region" description="Helical" evidence="10">
    <location>
        <begin position="308"/>
        <end position="328"/>
    </location>
</feature>
<evidence type="ECO:0000256" key="10">
    <source>
        <dbReference type="SAM" id="Phobius"/>
    </source>
</evidence>
<dbReference type="Pfam" id="PF00001">
    <property type="entry name" value="7tm_1"/>
    <property type="match status" value="1"/>
</dbReference>
<evidence type="ECO:0000256" key="5">
    <source>
        <dbReference type="ARBA" id="ARBA00022989"/>
    </source>
</evidence>
<keyword evidence="6" id="KW-0297">G-protein coupled receptor</keyword>
<comment type="similarity">
    <text evidence="2">Belongs to the G-protein coupled receptor 1 family.</text>
</comment>
<keyword evidence="4 10" id="KW-0812">Transmembrane</keyword>
<evidence type="ECO:0000256" key="2">
    <source>
        <dbReference type="ARBA" id="ARBA00010663"/>
    </source>
</evidence>
<dbReference type="InterPro" id="IPR000611">
    <property type="entry name" value="NPY_rcpt"/>
</dbReference>
<dbReference type="PANTHER" id="PTHR24238:SF47">
    <property type="entry name" value="ECDYSTEROIDS_DOPAMINE RECEPTOR-RELATED"/>
    <property type="match status" value="1"/>
</dbReference>